<keyword evidence="3" id="KW-1185">Reference proteome</keyword>
<dbReference type="AlphaFoldDB" id="A0A811XV70"/>
<accession>A0A811XV70</accession>
<proteinExistence type="predicted"/>
<sequence length="113" mass="12121">MAQGIQLILRPSRSGKAEEEGRPERWEEGVLSARRNSERQAPGNLSSHASGGQGSKVKLLGGPCSLPRLSRRIPSLLLPAPGGSRRSLGYGHITPICLHLHVALPPSLYLCLL</sequence>
<evidence type="ECO:0000313" key="2">
    <source>
        <dbReference type="EMBL" id="CAD7667261.1"/>
    </source>
</evidence>
<evidence type="ECO:0000256" key="1">
    <source>
        <dbReference type="SAM" id="MobiDB-lite"/>
    </source>
</evidence>
<dbReference type="EMBL" id="CAJHUB010000649">
    <property type="protein sequence ID" value="CAD7667261.1"/>
    <property type="molecule type" value="Genomic_DNA"/>
</dbReference>
<evidence type="ECO:0000313" key="3">
    <source>
        <dbReference type="Proteomes" id="UP000645828"/>
    </source>
</evidence>
<dbReference type="Proteomes" id="UP000645828">
    <property type="component" value="Unassembled WGS sequence"/>
</dbReference>
<gene>
    <name evidence="2" type="ORF">NYPRO_LOCUS596</name>
</gene>
<name>A0A811XV70_NYCPR</name>
<organism evidence="2 3">
    <name type="scientific">Nyctereutes procyonoides</name>
    <name type="common">Raccoon dog</name>
    <name type="synonym">Canis procyonoides</name>
    <dbReference type="NCBI Taxonomy" id="34880"/>
    <lineage>
        <taxon>Eukaryota</taxon>
        <taxon>Metazoa</taxon>
        <taxon>Chordata</taxon>
        <taxon>Craniata</taxon>
        <taxon>Vertebrata</taxon>
        <taxon>Euteleostomi</taxon>
        <taxon>Mammalia</taxon>
        <taxon>Eutheria</taxon>
        <taxon>Laurasiatheria</taxon>
        <taxon>Carnivora</taxon>
        <taxon>Caniformia</taxon>
        <taxon>Canidae</taxon>
        <taxon>Nyctereutes</taxon>
    </lineage>
</organism>
<feature type="region of interest" description="Disordered" evidence="1">
    <location>
        <begin position="1"/>
        <end position="57"/>
    </location>
</feature>
<feature type="compositionally biased region" description="Basic and acidic residues" evidence="1">
    <location>
        <begin position="15"/>
        <end position="28"/>
    </location>
</feature>
<reference evidence="2" key="1">
    <citation type="submission" date="2020-12" db="EMBL/GenBank/DDBJ databases">
        <authorList>
            <consortium name="Molecular Ecology Group"/>
        </authorList>
    </citation>
    <scope>NUCLEOTIDE SEQUENCE</scope>
    <source>
        <strain evidence="2">TBG_1078</strain>
    </source>
</reference>
<protein>
    <submittedName>
        <fullName evidence="2">(raccoon dog) hypothetical protein</fullName>
    </submittedName>
</protein>
<comment type="caution">
    <text evidence="2">The sequence shown here is derived from an EMBL/GenBank/DDBJ whole genome shotgun (WGS) entry which is preliminary data.</text>
</comment>